<keyword evidence="1" id="KW-0812">Transmembrane</keyword>
<evidence type="ECO:0000256" key="1">
    <source>
        <dbReference type="SAM" id="Phobius"/>
    </source>
</evidence>
<proteinExistence type="predicted"/>
<gene>
    <name evidence="3" type="ORF">GS397_06050</name>
</gene>
<feature type="domain" description="Mce/MlaD" evidence="2">
    <location>
        <begin position="40"/>
        <end position="116"/>
    </location>
</feature>
<evidence type="ECO:0000259" key="2">
    <source>
        <dbReference type="Pfam" id="PF02470"/>
    </source>
</evidence>
<keyword evidence="1" id="KW-1133">Transmembrane helix</keyword>
<sequence>MERHASYALVGIISTALLVAAIVFVVWLGGSRLGGSDDPYRIIFHGPVRGLSVGAEVQFNGIKVGQIERIRLDEEDPNRVVTDIILARRTPVRIDSLASTETQGISGVSIVQISAGTPTKPLLRKVSRKRRPVIQSKPNALSSLLQGGGQVVQNAGEALQRVNRLLSDRNIDAIGGMVHDLKLTTQELSANRAMFGHAASTLAKLDRAADDIERTAASARGIVDGDGRNAVVEVSGAAKELKAAIADARLTIADIGRQTDAIGTRTLPTVSATMQSLQETAESLDALVRQIRQNPRQAIGKDSGQELELPQ</sequence>
<feature type="transmembrane region" description="Helical" evidence="1">
    <location>
        <begin position="7"/>
        <end position="29"/>
    </location>
</feature>
<name>A0A6P1GEI4_SPHYA</name>
<organism evidence="3 4">
    <name type="scientific">Sphingobium yanoikuyae</name>
    <name type="common">Sphingomonas yanoikuyae</name>
    <dbReference type="NCBI Taxonomy" id="13690"/>
    <lineage>
        <taxon>Bacteria</taxon>
        <taxon>Pseudomonadati</taxon>
        <taxon>Pseudomonadota</taxon>
        <taxon>Alphaproteobacteria</taxon>
        <taxon>Sphingomonadales</taxon>
        <taxon>Sphingomonadaceae</taxon>
        <taxon>Sphingobium</taxon>
    </lineage>
</organism>
<accession>A0A6P1GEI4</accession>
<keyword evidence="1" id="KW-0472">Membrane</keyword>
<reference evidence="3 4" key="1">
    <citation type="submission" date="2019-12" db="EMBL/GenBank/DDBJ databases">
        <title>Functional and genomic insights into the Sphingobium yanoikuyae YC-JY1, a bacterium efficiently degrading bisphenol A.</title>
        <authorList>
            <person name="Jia Y."/>
            <person name="Li X."/>
            <person name="Wang J."/>
            <person name="Eltoukhy A."/>
            <person name="Lamraoui I."/>
            <person name="Yan Y."/>
        </authorList>
    </citation>
    <scope>NUCLEOTIDE SEQUENCE [LARGE SCALE GENOMIC DNA]</scope>
    <source>
        <strain evidence="3 4">YC-JY1</strain>
    </source>
</reference>
<evidence type="ECO:0000313" key="4">
    <source>
        <dbReference type="Proteomes" id="UP000464086"/>
    </source>
</evidence>
<dbReference type="RefSeq" id="WP_159365945.1">
    <property type="nucleotide sequence ID" value="NZ_CP047218.1"/>
</dbReference>
<dbReference type="EMBL" id="CP047218">
    <property type="protein sequence ID" value="QHD66662.1"/>
    <property type="molecule type" value="Genomic_DNA"/>
</dbReference>
<protein>
    <submittedName>
        <fullName evidence="3">MCE family protein</fullName>
    </submittedName>
</protein>
<dbReference type="PANTHER" id="PTHR36698">
    <property type="entry name" value="BLL5892 PROTEIN"/>
    <property type="match status" value="1"/>
</dbReference>
<dbReference type="Proteomes" id="UP000464086">
    <property type="component" value="Chromosome"/>
</dbReference>
<dbReference type="InterPro" id="IPR003399">
    <property type="entry name" value="Mce/MlaD"/>
</dbReference>
<dbReference type="AlphaFoldDB" id="A0A6P1GEI4"/>
<dbReference type="Pfam" id="PF02470">
    <property type="entry name" value="MlaD"/>
    <property type="match status" value="1"/>
</dbReference>
<evidence type="ECO:0000313" key="3">
    <source>
        <dbReference type="EMBL" id="QHD66662.1"/>
    </source>
</evidence>
<dbReference type="PANTHER" id="PTHR36698:SF3">
    <property type="entry name" value="ABC-TYPE TRANSPORT AUXILIARY LIPOPROTEIN COMPONENT DOMAIN-CONTAINING PROTEIN"/>
    <property type="match status" value="1"/>
</dbReference>